<protein>
    <submittedName>
        <fullName evidence="2">Uncharacterized protein</fullName>
    </submittedName>
</protein>
<feature type="compositionally biased region" description="Basic and acidic residues" evidence="1">
    <location>
        <begin position="130"/>
        <end position="139"/>
    </location>
</feature>
<dbReference type="AlphaFoldDB" id="A0A699J5A0"/>
<feature type="region of interest" description="Disordered" evidence="1">
    <location>
        <begin position="1"/>
        <end position="21"/>
    </location>
</feature>
<evidence type="ECO:0000256" key="1">
    <source>
        <dbReference type="SAM" id="MobiDB-lite"/>
    </source>
</evidence>
<sequence length="189" mass="21426">MTPPLGVSTSPQIPNSTTSERSPMIITVFAATTPKNMPFSYHASTLTNPNPMISPAFVEANYEVLESLLRERRRQIRNEDLRTELKYFSEDYDEEREMESRPEPNQEATPTLWPRSLVVHRQRERVVRFEEAPNREGSRRGRNAKGIRPSKIEARNKGVNLPPLLAAHVGRNKSGQPLQLSLTSVQGGH</sequence>
<feature type="region of interest" description="Disordered" evidence="1">
    <location>
        <begin position="130"/>
        <end position="155"/>
    </location>
</feature>
<organism evidence="2">
    <name type="scientific">Tanacetum cinerariifolium</name>
    <name type="common">Dalmatian daisy</name>
    <name type="synonym">Chrysanthemum cinerariifolium</name>
    <dbReference type="NCBI Taxonomy" id="118510"/>
    <lineage>
        <taxon>Eukaryota</taxon>
        <taxon>Viridiplantae</taxon>
        <taxon>Streptophyta</taxon>
        <taxon>Embryophyta</taxon>
        <taxon>Tracheophyta</taxon>
        <taxon>Spermatophyta</taxon>
        <taxon>Magnoliopsida</taxon>
        <taxon>eudicotyledons</taxon>
        <taxon>Gunneridae</taxon>
        <taxon>Pentapetalae</taxon>
        <taxon>asterids</taxon>
        <taxon>campanulids</taxon>
        <taxon>Asterales</taxon>
        <taxon>Asteraceae</taxon>
        <taxon>Asteroideae</taxon>
        <taxon>Anthemideae</taxon>
        <taxon>Anthemidinae</taxon>
        <taxon>Tanacetum</taxon>
    </lineage>
</organism>
<name>A0A699J5A0_TANCI</name>
<gene>
    <name evidence="2" type="ORF">Tci_580581</name>
</gene>
<feature type="compositionally biased region" description="Polar residues" evidence="1">
    <location>
        <begin position="7"/>
        <end position="21"/>
    </location>
</feature>
<comment type="caution">
    <text evidence="2">The sequence shown here is derived from an EMBL/GenBank/DDBJ whole genome shotgun (WGS) entry which is preliminary data.</text>
</comment>
<proteinExistence type="predicted"/>
<evidence type="ECO:0000313" key="2">
    <source>
        <dbReference type="EMBL" id="GFA08609.1"/>
    </source>
</evidence>
<dbReference type="EMBL" id="BKCJ010366770">
    <property type="protein sequence ID" value="GFA08609.1"/>
    <property type="molecule type" value="Genomic_DNA"/>
</dbReference>
<accession>A0A699J5A0</accession>
<reference evidence="2" key="1">
    <citation type="journal article" date="2019" name="Sci. Rep.">
        <title>Draft genome of Tanacetum cinerariifolium, the natural source of mosquito coil.</title>
        <authorList>
            <person name="Yamashiro T."/>
            <person name="Shiraishi A."/>
            <person name="Satake H."/>
            <person name="Nakayama K."/>
        </authorList>
    </citation>
    <scope>NUCLEOTIDE SEQUENCE</scope>
</reference>